<proteinExistence type="predicted"/>
<gene>
    <name evidence="1" type="ORF">DMA12_20750</name>
</gene>
<evidence type="ECO:0000313" key="2">
    <source>
        <dbReference type="Proteomes" id="UP000286716"/>
    </source>
</evidence>
<dbReference type="NCBIfam" id="NF047389">
    <property type="entry name" value="ATPase_Sll1717"/>
    <property type="match status" value="1"/>
</dbReference>
<accession>A0A428WHT3</accession>
<sequence>MARALKAALEVSTATLRNLPGAIDLSVPGAKIRLADLLRRDDADVLQVTVDKLMTNVLDALQTRRGAIMIDDAEDVFPGIVENPRFLEGVVRAVSDINVHSGNRIHALLLIKHGLWRSWYENQREYDRVKHSIGFLSWDHSALVELIARRICHREGITVGSDGIDVRSLWSRRFAWSGDFEVFTRFCTRHCVSGSRDIVALCNMAAARAGDALIGQEHIEACLGKYAEDKLYNLNADYGDTYPDISQFVERVFQGAAAMMTGTELAQMMGSRALLTPAVDRKFNRLTWYANATQERLAKIMYEVGVIGYESPRGPVHAIENPNLSTADLLSKDALFVHPAFRPHLAIVQASPDAEQ</sequence>
<comment type="caution">
    <text evidence="1">The sequence shown here is derived from an EMBL/GenBank/DDBJ whole genome shotgun (WGS) entry which is preliminary data.</text>
</comment>
<dbReference type="AlphaFoldDB" id="A0A428WHT3"/>
<reference evidence="1 2" key="1">
    <citation type="submission" date="2018-05" db="EMBL/GenBank/DDBJ databases">
        <title>Evolution of GPA BGCs.</title>
        <authorList>
            <person name="Waglechner N."/>
            <person name="Wright G.D."/>
        </authorList>
    </citation>
    <scope>NUCLEOTIDE SEQUENCE [LARGE SCALE GENOMIC DNA]</scope>
    <source>
        <strain evidence="1 2">DSM 5908</strain>
    </source>
</reference>
<name>A0A428WHT3_AMYBA</name>
<keyword evidence="2" id="KW-1185">Reference proteome</keyword>
<dbReference type="EMBL" id="QHHU01000028">
    <property type="protein sequence ID" value="RSM42655.1"/>
    <property type="molecule type" value="Genomic_DNA"/>
</dbReference>
<organism evidence="1 2">
    <name type="scientific">Amycolatopsis balhimycina DSM 5908</name>
    <dbReference type="NCBI Taxonomy" id="1081091"/>
    <lineage>
        <taxon>Bacteria</taxon>
        <taxon>Bacillati</taxon>
        <taxon>Actinomycetota</taxon>
        <taxon>Actinomycetes</taxon>
        <taxon>Pseudonocardiales</taxon>
        <taxon>Pseudonocardiaceae</taxon>
        <taxon>Amycolatopsis</taxon>
    </lineage>
</organism>
<evidence type="ECO:0000313" key="1">
    <source>
        <dbReference type="EMBL" id="RSM42655.1"/>
    </source>
</evidence>
<dbReference type="InterPro" id="IPR059206">
    <property type="entry name" value="Sll1717-like"/>
</dbReference>
<dbReference type="Proteomes" id="UP000286716">
    <property type="component" value="Unassembled WGS sequence"/>
</dbReference>
<protein>
    <submittedName>
        <fullName evidence="1">Uncharacterized protein</fullName>
    </submittedName>
</protein>